<name>A0A1H5CLI3_RHOJO</name>
<dbReference type="NCBIfam" id="NF005468">
    <property type="entry name" value="PRK07062.1"/>
    <property type="match status" value="1"/>
</dbReference>
<accession>A0A1H5CLI3</accession>
<dbReference type="FunFam" id="3.40.50.720:FF:000084">
    <property type="entry name" value="Short-chain dehydrogenase reductase"/>
    <property type="match status" value="1"/>
</dbReference>
<dbReference type="Proteomes" id="UP000183407">
    <property type="component" value="Unassembled WGS sequence"/>
</dbReference>
<dbReference type="EMBL" id="FNTL01000004">
    <property type="protein sequence ID" value="SED67230.1"/>
    <property type="molecule type" value="Genomic_DNA"/>
</dbReference>
<evidence type="ECO:0000313" key="3">
    <source>
        <dbReference type="EMBL" id="SED67230.1"/>
    </source>
</evidence>
<dbReference type="AlphaFoldDB" id="A0A1H5CLI3"/>
<dbReference type="Gene3D" id="3.40.50.720">
    <property type="entry name" value="NAD(P)-binding Rossmann-like Domain"/>
    <property type="match status" value="1"/>
</dbReference>
<dbReference type="SUPFAM" id="SSF51735">
    <property type="entry name" value="NAD(P)-binding Rossmann-fold domains"/>
    <property type="match status" value="1"/>
</dbReference>
<gene>
    <name evidence="3" type="ORF">SAMN04490220_5161</name>
</gene>
<dbReference type="InterPro" id="IPR036291">
    <property type="entry name" value="NAD(P)-bd_dom_sf"/>
</dbReference>
<dbReference type="InterPro" id="IPR002347">
    <property type="entry name" value="SDR_fam"/>
</dbReference>
<evidence type="ECO:0000256" key="1">
    <source>
        <dbReference type="ARBA" id="ARBA00006484"/>
    </source>
</evidence>
<dbReference type="GO" id="GO:0016491">
    <property type="term" value="F:oxidoreductase activity"/>
    <property type="evidence" value="ECO:0007669"/>
    <property type="project" value="UniProtKB-KW"/>
</dbReference>
<dbReference type="RefSeq" id="WP_073366084.1">
    <property type="nucleotide sequence ID" value="NZ_FNTL01000004.1"/>
</dbReference>
<comment type="similarity">
    <text evidence="1">Belongs to the short-chain dehydrogenases/reductases (SDR) family.</text>
</comment>
<dbReference type="OrthoDB" id="3676637at2"/>
<sequence>MDLQLKDRTHLVTGGSSGVGLATVAMLLEEGANVVTCARDRDRLDSVIAPLPGSERVLTASCDVRDPAAVAALVEAGVERFGGLDGLVNNAGKSRMVPRGEATLDDWRDELDLKFSSVLNTVEAALPLLRKSDAAAIVNISAVLARQPEPRLVTTSAARAGLLNLSKSLSLELAADGIRVNSVSLGLVDTGQWRRRFEESGTDATFAEWEAEIAQDRGIGLGRFGRADEVAAMIVTLLSPRSSYVTGTSLDVCGGVARYV</sequence>
<dbReference type="PRINTS" id="PR00080">
    <property type="entry name" value="SDRFAMILY"/>
</dbReference>
<keyword evidence="2" id="KW-0560">Oxidoreductase</keyword>
<protein>
    <submittedName>
        <fullName evidence="3">NAD(P)-dependent dehydrogenase, short-chain alcohol dehydrogenase family</fullName>
    </submittedName>
</protein>
<dbReference type="PRINTS" id="PR00081">
    <property type="entry name" value="GDHRDH"/>
</dbReference>
<evidence type="ECO:0000256" key="2">
    <source>
        <dbReference type="ARBA" id="ARBA00023002"/>
    </source>
</evidence>
<proteinExistence type="inferred from homology"/>
<dbReference type="PANTHER" id="PTHR24321:SF8">
    <property type="entry name" value="ESTRADIOL 17-BETA-DEHYDROGENASE 8-RELATED"/>
    <property type="match status" value="1"/>
</dbReference>
<reference evidence="4" key="1">
    <citation type="submission" date="2016-10" db="EMBL/GenBank/DDBJ databases">
        <authorList>
            <person name="Varghese N."/>
        </authorList>
    </citation>
    <scope>NUCLEOTIDE SEQUENCE [LARGE SCALE GENOMIC DNA]</scope>
    <source>
        <strain evidence="4">DSM 44719</strain>
    </source>
</reference>
<organism evidence="3 4">
    <name type="scientific">Rhodococcus jostii</name>
    <dbReference type="NCBI Taxonomy" id="132919"/>
    <lineage>
        <taxon>Bacteria</taxon>
        <taxon>Bacillati</taxon>
        <taxon>Actinomycetota</taxon>
        <taxon>Actinomycetes</taxon>
        <taxon>Mycobacteriales</taxon>
        <taxon>Nocardiaceae</taxon>
        <taxon>Rhodococcus</taxon>
    </lineage>
</organism>
<dbReference type="Pfam" id="PF13561">
    <property type="entry name" value="adh_short_C2"/>
    <property type="match status" value="1"/>
</dbReference>
<evidence type="ECO:0000313" key="4">
    <source>
        <dbReference type="Proteomes" id="UP000183407"/>
    </source>
</evidence>
<dbReference type="PANTHER" id="PTHR24321">
    <property type="entry name" value="DEHYDROGENASES, SHORT CHAIN"/>
    <property type="match status" value="1"/>
</dbReference>